<protein>
    <submittedName>
        <fullName evidence="1">Uncharacterized protein</fullName>
    </submittedName>
</protein>
<reference evidence="1" key="1">
    <citation type="submission" date="2020-04" db="EMBL/GenBank/DDBJ databases">
        <authorList>
            <person name="Chiriac C."/>
            <person name="Salcher M."/>
            <person name="Ghai R."/>
            <person name="Kavagutti S V."/>
        </authorList>
    </citation>
    <scope>NUCLEOTIDE SEQUENCE</scope>
</reference>
<organism evidence="1">
    <name type="scientific">uncultured Caudovirales phage</name>
    <dbReference type="NCBI Taxonomy" id="2100421"/>
    <lineage>
        <taxon>Viruses</taxon>
        <taxon>Duplodnaviria</taxon>
        <taxon>Heunggongvirae</taxon>
        <taxon>Uroviricota</taxon>
        <taxon>Caudoviricetes</taxon>
        <taxon>Peduoviridae</taxon>
        <taxon>Maltschvirus</taxon>
        <taxon>Maltschvirus maltsch</taxon>
    </lineage>
</organism>
<accession>A0A6J5KT22</accession>
<evidence type="ECO:0000313" key="1">
    <source>
        <dbReference type="EMBL" id="CAB4124193.1"/>
    </source>
</evidence>
<sequence>MTMKYEVFQIVLSESIRDTIEICMRAGQPDRALEMYPEYKAYLSASLGKYEEYYFRYYSHVADIEAETLDGVFRIGNIGPEYAIDRFKPMHSISVGDIIFDGERFHLVAPIGFVDITRVKVAA</sequence>
<gene>
    <name evidence="1" type="ORF">UFOVP49_53</name>
</gene>
<proteinExistence type="predicted"/>
<dbReference type="EMBL" id="LR796178">
    <property type="protein sequence ID" value="CAB4124193.1"/>
    <property type="molecule type" value="Genomic_DNA"/>
</dbReference>
<name>A0A6J5KT22_9CAUD</name>